<reference evidence="7" key="1">
    <citation type="journal article" date="2016" name="Nature">
        <title>The genome of the seagrass Zostera marina reveals angiosperm adaptation to the sea.</title>
        <authorList>
            <person name="Olsen J.L."/>
            <person name="Rouze P."/>
            <person name="Verhelst B."/>
            <person name="Lin Y.-C."/>
            <person name="Bayer T."/>
            <person name="Collen J."/>
            <person name="Dattolo E."/>
            <person name="De Paoli E."/>
            <person name="Dittami S."/>
            <person name="Maumus F."/>
            <person name="Michel G."/>
            <person name="Kersting A."/>
            <person name="Lauritano C."/>
            <person name="Lohaus R."/>
            <person name="Toepel M."/>
            <person name="Tonon T."/>
            <person name="Vanneste K."/>
            <person name="Amirebrahimi M."/>
            <person name="Brakel J."/>
            <person name="Bostroem C."/>
            <person name="Chovatia M."/>
            <person name="Grimwood J."/>
            <person name="Jenkins J.W."/>
            <person name="Jueterbock A."/>
            <person name="Mraz A."/>
            <person name="Stam W.T."/>
            <person name="Tice H."/>
            <person name="Bornberg-Bauer E."/>
            <person name="Green P.J."/>
            <person name="Pearson G.A."/>
            <person name="Procaccini G."/>
            <person name="Duarte C.M."/>
            <person name="Schmutz J."/>
            <person name="Reusch T.B.H."/>
            <person name="Van de Peer Y."/>
        </authorList>
    </citation>
    <scope>NUCLEOTIDE SEQUENCE [LARGE SCALE GENOMIC DNA]</scope>
    <source>
        <strain evidence="7">cv. Finnish</strain>
    </source>
</reference>
<dbReference type="GO" id="GO:0016020">
    <property type="term" value="C:membrane"/>
    <property type="evidence" value="ECO:0007669"/>
    <property type="project" value="UniProtKB-SubCell"/>
</dbReference>
<dbReference type="Proteomes" id="UP000036987">
    <property type="component" value="Unassembled WGS sequence"/>
</dbReference>
<evidence type="ECO:0000256" key="5">
    <source>
        <dbReference type="SAM" id="Phobius"/>
    </source>
</evidence>
<dbReference type="PANTHER" id="PTHR11132">
    <property type="entry name" value="SOLUTE CARRIER FAMILY 35"/>
    <property type="match status" value="1"/>
</dbReference>
<dbReference type="GO" id="GO:0005794">
    <property type="term" value="C:Golgi apparatus"/>
    <property type="evidence" value="ECO:0000318"/>
    <property type="project" value="GO_Central"/>
</dbReference>
<keyword evidence="4 5" id="KW-0472">Membrane</keyword>
<dbReference type="GO" id="GO:1990570">
    <property type="term" value="P:GDP-mannose transmembrane transport"/>
    <property type="evidence" value="ECO:0000318"/>
    <property type="project" value="GO_Central"/>
</dbReference>
<organism evidence="6 7">
    <name type="scientific">Zostera marina</name>
    <name type="common">Eelgrass</name>
    <dbReference type="NCBI Taxonomy" id="29655"/>
    <lineage>
        <taxon>Eukaryota</taxon>
        <taxon>Viridiplantae</taxon>
        <taxon>Streptophyta</taxon>
        <taxon>Embryophyta</taxon>
        <taxon>Tracheophyta</taxon>
        <taxon>Spermatophyta</taxon>
        <taxon>Magnoliopsida</taxon>
        <taxon>Liliopsida</taxon>
        <taxon>Zosteraceae</taxon>
        <taxon>Zostera</taxon>
    </lineage>
</organism>
<evidence type="ECO:0000313" key="6">
    <source>
        <dbReference type="EMBL" id="KMZ72603.1"/>
    </source>
</evidence>
<dbReference type="STRING" id="29655.A0A0K9PUB2"/>
<evidence type="ECO:0000256" key="2">
    <source>
        <dbReference type="ARBA" id="ARBA00022692"/>
    </source>
</evidence>
<feature type="transmembrane region" description="Helical" evidence="5">
    <location>
        <begin position="49"/>
        <end position="71"/>
    </location>
</feature>
<comment type="subcellular location">
    <subcellularLocation>
        <location evidence="1">Membrane</location>
        <topology evidence="1">Multi-pass membrane protein</topology>
    </subcellularLocation>
</comment>
<keyword evidence="7" id="KW-1185">Reference proteome</keyword>
<dbReference type="AlphaFoldDB" id="A0A0K9PUB2"/>
<feature type="transmembrane region" description="Helical" evidence="5">
    <location>
        <begin position="20"/>
        <end position="37"/>
    </location>
</feature>
<accession>A0A0K9PUB2</accession>
<dbReference type="GO" id="GO:0005458">
    <property type="term" value="F:GDP-mannose transmembrane transporter activity"/>
    <property type="evidence" value="ECO:0000318"/>
    <property type="project" value="GO_Central"/>
</dbReference>
<sequence length="352" mass="39215">MGFKIGGRSGKLLFIPQDQALVSGLAYCLSSFSMILVNKFVLSGYNFDAAIFLMIYQNLVSVIVVSGLSYFRVISTEALTWRLIRVWFPVNMIFVGMLVTSMFSLKHMNVAMVTILKNVTNVITAVGETYFFSKYHGGRVWITLLLMVFAYLIFLYIYRIGDSDTIHGKLVIRDFVQIISAISGGITDLSFKALGYAWQILNCFLTASYSLTLRRLMNVAKQMTKSGNLNNFSMVLLNNLLSLPLGILLVVLFGEFDYLCKTPLLKIPTFWMVITTSGLLGLGISFSSMWFLNKTSATTYSLVGSLNKIPLSIVGIVLFKAPTNLPNFSSIIFGLIAGVFFAKAKIHQRSQN</sequence>
<feature type="transmembrane region" description="Helical" evidence="5">
    <location>
        <begin position="269"/>
        <end position="292"/>
    </location>
</feature>
<feature type="transmembrane region" description="Helical" evidence="5">
    <location>
        <begin position="140"/>
        <end position="158"/>
    </location>
</feature>
<dbReference type="OMA" id="DMFNEPM"/>
<keyword evidence="2 5" id="KW-0812">Transmembrane</keyword>
<name>A0A0K9PUB2_ZOSMR</name>
<comment type="caution">
    <text evidence="6">The sequence shown here is derived from an EMBL/GenBank/DDBJ whole genome shotgun (WGS) entry which is preliminary data.</text>
</comment>
<feature type="transmembrane region" description="Helical" evidence="5">
    <location>
        <begin position="299"/>
        <end position="319"/>
    </location>
</feature>
<evidence type="ECO:0000313" key="7">
    <source>
        <dbReference type="Proteomes" id="UP000036987"/>
    </source>
</evidence>
<evidence type="ECO:0000256" key="4">
    <source>
        <dbReference type="ARBA" id="ARBA00023136"/>
    </source>
</evidence>
<feature type="transmembrane region" description="Helical" evidence="5">
    <location>
        <begin position="193"/>
        <end position="213"/>
    </location>
</feature>
<dbReference type="InterPro" id="IPR050186">
    <property type="entry name" value="TPT_transporter"/>
</dbReference>
<evidence type="ECO:0000256" key="1">
    <source>
        <dbReference type="ARBA" id="ARBA00004141"/>
    </source>
</evidence>
<protein>
    <submittedName>
        <fullName evidence="6">GDP-mannose transporter GONST1</fullName>
    </submittedName>
</protein>
<feature type="transmembrane region" description="Helical" evidence="5">
    <location>
        <begin position="234"/>
        <end position="254"/>
    </location>
</feature>
<feature type="transmembrane region" description="Helical" evidence="5">
    <location>
        <begin position="325"/>
        <end position="342"/>
    </location>
</feature>
<keyword evidence="3 5" id="KW-1133">Transmembrane helix</keyword>
<dbReference type="GO" id="GO:0015297">
    <property type="term" value="F:antiporter activity"/>
    <property type="evidence" value="ECO:0000318"/>
    <property type="project" value="GO_Central"/>
</dbReference>
<evidence type="ECO:0000256" key="3">
    <source>
        <dbReference type="ARBA" id="ARBA00022989"/>
    </source>
</evidence>
<gene>
    <name evidence="6" type="ORF">ZOSMA_161G00560</name>
</gene>
<proteinExistence type="predicted"/>
<dbReference type="OrthoDB" id="417037at2759"/>
<feature type="transmembrane region" description="Helical" evidence="5">
    <location>
        <begin position="83"/>
        <end position="103"/>
    </location>
</feature>
<dbReference type="EMBL" id="LFYR01000624">
    <property type="protein sequence ID" value="KMZ72603.1"/>
    <property type="molecule type" value="Genomic_DNA"/>
</dbReference>